<keyword evidence="2" id="KW-0436">Ligase</keyword>
<dbReference type="PANTHER" id="PTHR31901:SF82">
    <property type="entry name" value="(RAPE) HYPOTHETICAL PROTEIN"/>
    <property type="match status" value="1"/>
</dbReference>
<name>A0A8X7UFQ7_BRACI</name>
<dbReference type="InterPro" id="IPR055378">
    <property type="entry name" value="GH3_C"/>
</dbReference>
<evidence type="ECO:0000256" key="1">
    <source>
        <dbReference type="ARBA" id="ARBA00008068"/>
    </source>
</evidence>
<keyword evidence="6" id="KW-1185">Reference proteome</keyword>
<dbReference type="EMBL" id="JAAMPC010000012">
    <property type="protein sequence ID" value="KAG2277022.1"/>
    <property type="molecule type" value="Genomic_DNA"/>
</dbReference>
<dbReference type="AlphaFoldDB" id="A0A8X7UFQ7"/>
<dbReference type="Pfam" id="PF03321">
    <property type="entry name" value="GH3"/>
    <property type="match status" value="1"/>
</dbReference>
<proteinExistence type="inferred from homology"/>
<dbReference type="GO" id="GO:0016881">
    <property type="term" value="F:acid-amino acid ligase activity"/>
    <property type="evidence" value="ECO:0007669"/>
    <property type="project" value="TreeGrafter"/>
</dbReference>
<evidence type="ECO:0000259" key="3">
    <source>
        <dbReference type="Pfam" id="PF23571"/>
    </source>
</evidence>
<dbReference type="Proteomes" id="UP000886595">
    <property type="component" value="Unassembled WGS sequence"/>
</dbReference>
<feature type="domain" description="GH3 C-terminal" evidence="4">
    <location>
        <begin position="368"/>
        <end position="490"/>
    </location>
</feature>
<dbReference type="InterPro" id="IPR055377">
    <property type="entry name" value="GH3_M"/>
</dbReference>
<evidence type="ECO:0000313" key="6">
    <source>
        <dbReference type="Proteomes" id="UP000886595"/>
    </source>
</evidence>
<dbReference type="Pfam" id="PF23572">
    <property type="entry name" value="GH3_C"/>
    <property type="match status" value="1"/>
</dbReference>
<accession>A0A8X7UFQ7</accession>
<protein>
    <submittedName>
        <fullName evidence="5">Uncharacterized protein</fullName>
    </submittedName>
</protein>
<organism evidence="5 6">
    <name type="scientific">Brassica carinata</name>
    <name type="common">Ethiopian mustard</name>
    <name type="synonym">Abyssinian cabbage</name>
    <dbReference type="NCBI Taxonomy" id="52824"/>
    <lineage>
        <taxon>Eukaryota</taxon>
        <taxon>Viridiplantae</taxon>
        <taxon>Streptophyta</taxon>
        <taxon>Embryophyta</taxon>
        <taxon>Tracheophyta</taxon>
        <taxon>Spermatophyta</taxon>
        <taxon>Magnoliopsida</taxon>
        <taxon>eudicotyledons</taxon>
        <taxon>Gunneridae</taxon>
        <taxon>Pentapetalae</taxon>
        <taxon>rosids</taxon>
        <taxon>malvids</taxon>
        <taxon>Brassicales</taxon>
        <taxon>Brassicaceae</taxon>
        <taxon>Brassiceae</taxon>
        <taxon>Brassica</taxon>
    </lineage>
</organism>
<evidence type="ECO:0000313" key="5">
    <source>
        <dbReference type="EMBL" id="KAG2277022.1"/>
    </source>
</evidence>
<evidence type="ECO:0000259" key="4">
    <source>
        <dbReference type="Pfam" id="PF23572"/>
    </source>
</evidence>
<dbReference type="GO" id="GO:0005737">
    <property type="term" value="C:cytoplasm"/>
    <property type="evidence" value="ECO:0007669"/>
    <property type="project" value="TreeGrafter"/>
</dbReference>
<dbReference type="OrthoDB" id="10004661at2759"/>
<dbReference type="PANTHER" id="PTHR31901">
    <property type="entry name" value="GH3 DOMAIN-CONTAINING PROTEIN"/>
    <property type="match status" value="1"/>
</dbReference>
<comment type="similarity">
    <text evidence="1">Belongs to the IAA-amido conjugating enzyme family.</text>
</comment>
<dbReference type="InterPro" id="IPR004993">
    <property type="entry name" value="GH3"/>
</dbReference>
<dbReference type="Pfam" id="PF23571">
    <property type="entry name" value="GH3_M"/>
    <property type="match status" value="1"/>
</dbReference>
<reference evidence="5 6" key="1">
    <citation type="submission" date="2020-02" db="EMBL/GenBank/DDBJ databases">
        <authorList>
            <person name="Ma Q."/>
            <person name="Huang Y."/>
            <person name="Song X."/>
            <person name="Pei D."/>
        </authorList>
    </citation>
    <scope>NUCLEOTIDE SEQUENCE [LARGE SCALE GENOMIC DNA]</scope>
    <source>
        <strain evidence="5">Sxm20200214</strain>
        <tissue evidence="5">Leaf</tissue>
    </source>
</reference>
<comment type="caution">
    <text evidence="5">The sequence shown here is derived from an EMBL/GenBank/DDBJ whole genome shotgun (WGS) entry which is preliminary data.</text>
</comment>
<sequence length="512" mass="57052">MKLTSNVKQIQDDVLKEILTLNANTEYLRGYLHGAYDKELFKKNVPVVSYDDVKPYIERVANGEPSNVISGKPITRFLLSSGTSGGKQKIFPVNNKFFEDMAFIFALRSSLISKHIEGDEKGKVVMLFFAREQSITPCGLPISTSVTGYLLSDSFKNRPSNCFTSPDEVTLCPDVKQTMYCHLLCGLRQRDEVVAMAASFASSLVGAVTFLRATGKKSVAISGLAMLASGSPTLHCYRTKFSIHSNVRVLLQQSAFVLPAYGSSETMFGVNVNPLCKPEDVSYTFMPNISYFEFILADEGNKGEIVDLVHVEIGSYYEPLITNYYGLHRYRMGDILQVSGFYNNAPQFRFVGRKNLVLSVNLEVTTEEDILKALNNATLVLQRSDLLLMGFTSYADISTLPGHYIFYWELKAKNISDTIKPDNKVLVECCCVMEESLSTLYREIRSKDGSIGPLEIRVVQQGTFNSLMEFSISQGASPSQYKTPMCIKSSEALVVLDNNVLARFFSDKSPPF</sequence>
<feature type="domain" description="GH3 middle" evidence="3">
    <location>
        <begin position="283"/>
        <end position="353"/>
    </location>
</feature>
<evidence type="ECO:0000256" key="2">
    <source>
        <dbReference type="ARBA" id="ARBA00022598"/>
    </source>
</evidence>
<gene>
    <name evidence="5" type="ORF">Bca52824_059577</name>
</gene>